<evidence type="ECO:0000313" key="2">
    <source>
        <dbReference type="RefSeq" id="XP_065672212.1"/>
    </source>
</evidence>
<dbReference type="Proteomes" id="UP001652625">
    <property type="component" value="Chromosome 13"/>
</dbReference>
<dbReference type="InterPro" id="IPR052709">
    <property type="entry name" value="Transposase-MT_Hybrid"/>
</dbReference>
<proteinExistence type="predicted"/>
<accession>A0ABM4DCS9</accession>
<keyword evidence="1" id="KW-1185">Reference proteome</keyword>
<dbReference type="Pfam" id="PF01359">
    <property type="entry name" value="Transposase_1"/>
    <property type="match status" value="1"/>
</dbReference>
<dbReference type="InterPro" id="IPR036397">
    <property type="entry name" value="RNaseH_sf"/>
</dbReference>
<reference evidence="2" key="1">
    <citation type="submission" date="2025-08" db="UniProtKB">
        <authorList>
            <consortium name="RefSeq"/>
        </authorList>
    </citation>
    <scope>IDENTIFICATION</scope>
</reference>
<dbReference type="PANTHER" id="PTHR46060:SF1">
    <property type="entry name" value="MARINER MOS1 TRANSPOSASE-LIKE PROTEIN"/>
    <property type="match status" value="1"/>
</dbReference>
<dbReference type="InterPro" id="IPR001888">
    <property type="entry name" value="Transposase_1"/>
</dbReference>
<dbReference type="RefSeq" id="XP_065672212.1">
    <property type="nucleotide sequence ID" value="XM_065816140.1"/>
</dbReference>
<dbReference type="Gene3D" id="3.30.420.10">
    <property type="entry name" value="Ribonuclease H-like superfamily/Ribonuclease H"/>
    <property type="match status" value="1"/>
</dbReference>
<protein>
    <submittedName>
        <fullName evidence="2">Histone-lysine N-methyltransferase SETMAR-like</fullName>
    </submittedName>
</protein>
<dbReference type="GeneID" id="136090036"/>
<evidence type="ECO:0000313" key="1">
    <source>
        <dbReference type="Proteomes" id="UP001652625"/>
    </source>
</evidence>
<name>A0ABM4DCS9_HYDVU</name>
<sequence>MEKFEYRAYIKARALLGVSAQAIFDELVLVHALTSINRLTINEIIHNALKKRKLTSRWIPHELTDQNRKNRVEACKGNLAFFRNGPWRLCDIITGDESWFYLRQIGHKSANASWVGEGESPRTIVRCDRFQPKNMFYIFFKTTAVVHLGYVEKGDTITSKYYIKNCLKPLICEINKQRPKTGTQNFKFLHDNARPHVTETVTNCLNQAGITIIRHPPYSPDLAPSNYWLFDLIKKNLDDDTDVESQKTRITKLLQSILKEEYKKTFDKWLEMMRLCIDNDGHYFEHLIK</sequence>
<dbReference type="PANTHER" id="PTHR46060">
    <property type="entry name" value="MARINER MOS1 TRANSPOSASE-LIKE PROTEIN"/>
    <property type="match status" value="1"/>
</dbReference>
<gene>
    <name evidence="2" type="primary">LOC136090036</name>
</gene>
<organism evidence="1 2">
    <name type="scientific">Hydra vulgaris</name>
    <name type="common">Hydra</name>
    <name type="synonym">Hydra attenuata</name>
    <dbReference type="NCBI Taxonomy" id="6087"/>
    <lineage>
        <taxon>Eukaryota</taxon>
        <taxon>Metazoa</taxon>
        <taxon>Cnidaria</taxon>
        <taxon>Hydrozoa</taxon>
        <taxon>Hydroidolina</taxon>
        <taxon>Anthoathecata</taxon>
        <taxon>Aplanulata</taxon>
        <taxon>Hydridae</taxon>
        <taxon>Hydra</taxon>
    </lineage>
</organism>